<feature type="transmembrane region" description="Helical" evidence="2">
    <location>
        <begin position="284"/>
        <end position="304"/>
    </location>
</feature>
<feature type="region of interest" description="Disordered" evidence="1">
    <location>
        <begin position="28"/>
        <end position="71"/>
    </location>
</feature>
<keyword evidence="5" id="KW-1185">Reference proteome</keyword>
<feature type="compositionally biased region" description="Low complexity" evidence="1">
    <location>
        <begin position="37"/>
        <end position="57"/>
    </location>
</feature>
<evidence type="ECO:0000256" key="1">
    <source>
        <dbReference type="SAM" id="MobiDB-lite"/>
    </source>
</evidence>
<accession>A0A3N1D7P1</accession>
<feature type="region of interest" description="Disordered" evidence="1">
    <location>
        <begin position="182"/>
        <end position="245"/>
    </location>
</feature>
<feature type="compositionally biased region" description="Low complexity" evidence="1">
    <location>
        <begin position="217"/>
        <end position="245"/>
    </location>
</feature>
<dbReference type="EMBL" id="RJKE01000001">
    <property type="protein sequence ID" value="ROO89563.1"/>
    <property type="molecule type" value="Genomic_DNA"/>
</dbReference>
<name>A0A3N1D7P1_9ACTN</name>
<dbReference type="AlphaFoldDB" id="A0A3N1D7P1"/>
<keyword evidence="2" id="KW-1133">Transmembrane helix</keyword>
<comment type="caution">
    <text evidence="4">The sequence shown here is derived from an EMBL/GenBank/DDBJ whole genome shotgun (WGS) entry which is preliminary data.</text>
</comment>
<evidence type="ECO:0000313" key="5">
    <source>
        <dbReference type="Proteomes" id="UP000272400"/>
    </source>
</evidence>
<gene>
    <name evidence="4" type="ORF">EDD29_7261</name>
</gene>
<feature type="compositionally biased region" description="Low complexity" evidence="1">
    <location>
        <begin position="182"/>
        <end position="208"/>
    </location>
</feature>
<keyword evidence="3" id="KW-0732">Signal</keyword>
<keyword evidence="2" id="KW-0812">Transmembrane</keyword>
<evidence type="ECO:0000256" key="2">
    <source>
        <dbReference type="SAM" id="Phobius"/>
    </source>
</evidence>
<sequence>MHPKARIGTALAAAAFVLTASPVLADETVDPSPAPAPTESATATPTETATPTATATTKEPEETPTEDTAPAPVLYIALTLPQATLEPGDDVTATVHVYATQAAAPAAKLALSVTGGVDLSPTCTLAAGVCSLGEVDAAGDFIPVRLSVPEDAADGTIRLTTTASATGAADRTVVHLLKVAEAAASPSPSPSQTTTATATPTATTTPTQTTPPPVAPLPATSTTTTVPSVTPGTVTVPGTTTDPAGGAVPDALPEVAAQTQTQPYAMTVSAIKPDPSSDPVLTSLVRAQAVWLSVLFVLVGLLFTRVRRTPAIARGTHRRPSKGRFAR</sequence>
<protein>
    <submittedName>
        <fullName evidence="4">Uncharacterized protein</fullName>
    </submittedName>
</protein>
<keyword evidence="2" id="KW-0472">Membrane</keyword>
<reference evidence="4 5" key="1">
    <citation type="submission" date="2018-11" db="EMBL/GenBank/DDBJ databases">
        <title>Sequencing the genomes of 1000 actinobacteria strains.</title>
        <authorList>
            <person name="Klenk H.-P."/>
        </authorList>
    </citation>
    <scope>NUCLEOTIDE SEQUENCE [LARGE SCALE GENOMIC DNA]</scope>
    <source>
        <strain evidence="4 5">DSM 44254</strain>
    </source>
</reference>
<evidence type="ECO:0000313" key="4">
    <source>
        <dbReference type="EMBL" id="ROO89563.1"/>
    </source>
</evidence>
<feature type="chain" id="PRO_5018118337" evidence="3">
    <location>
        <begin position="26"/>
        <end position="327"/>
    </location>
</feature>
<proteinExistence type="predicted"/>
<evidence type="ECO:0000256" key="3">
    <source>
        <dbReference type="SAM" id="SignalP"/>
    </source>
</evidence>
<dbReference type="Proteomes" id="UP000272400">
    <property type="component" value="Unassembled WGS sequence"/>
</dbReference>
<organism evidence="4 5">
    <name type="scientific">Actinocorallia herbida</name>
    <dbReference type="NCBI Taxonomy" id="58109"/>
    <lineage>
        <taxon>Bacteria</taxon>
        <taxon>Bacillati</taxon>
        <taxon>Actinomycetota</taxon>
        <taxon>Actinomycetes</taxon>
        <taxon>Streptosporangiales</taxon>
        <taxon>Thermomonosporaceae</taxon>
        <taxon>Actinocorallia</taxon>
    </lineage>
</organism>
<dbReference type="RefSeq" id="WP_123668638.1">
    <property type="nucleotide sequence ID" value="NZ_RJKE01000001.1"/>
</dbReference>
<feature type="signal peptide" evidence="3">
    <location>
        <begin position="1"/>
        <end position="25"/>
    </location>
</feature>